<dbReference type="EMBL" id="JWSY01000004">
    <property type="protein sequence ID" value="KIC60634.1"/>
    <property type="molecule type" value="Genomic_DNA"/>
</dbReference>
<dbReference type="RefSeq" id="WP_039244460.1">
    <property type="nucleotide sequence ID" value="NZ_JWSY01000004.1"/>
</dbReference>
<evidence type="ECO:0000313" key="1">
    <source>
        <dbReference type="EMBL" id="KIC60634.1"/>
    </source>
</evidence>
<accession>A0A0B4CH64</accession>
<dbReference type="Proteomes" id="UP000031166">
    <property type="component" value="Unassembled WGS sequence"/>
</dbReference>
<proteinExistence type="predicted"/>
<organism evidence="1 2">
    <name type="scientific">Brevundimonas nasdae</name>
    <dbReference type="NCBI Taxonomy" id="172043"/>
    <lineage>
        <taxon>Bacteria</taxon>
        <taxon>Pseudomonadati</taxon>
        <taxon>Pseudomonadota</taxon>
        <taxon>Alphaproteobacteria</taxon>
        <taxon>Caulobacterales</taxon>
        <taxon>Caulobacteraceae</taxon>
        <taxon>Brevundimonas</taxon>
    </lineage>
</organism>
<reference evidence="1 2" key="1">
    <citation type="submission" date="2014-12" db="EMBL/GenBank/DDBJ databases">
        <title>Genome sequencing of Brevundimonas nasdae TPW30.</title>
        <authorList>
            <person name="Tan P.W."/>
            <person name="Chan K.-G."/>
        </authorList>
    </citation>
    <scope>NUCLEOTIDE SEQUENCE [LARGE SCALE GENOMIC DNA]</scope>
    <source>
        <strain evidence="1 2">TPW30</strain>
    </source>
</reference>
<protein>
    <recommendedName>
        <fullName evidence="3">TIGR04255 family protein</fullName>
    </recommendedName>
</protein>
<comment type="caution">
    <text evidence="1">The sequence shown here is derived from an EMBL/GenBank/DDBJ whole genome shotgun (WGS) entry which is preliminary data.</text>
</comment>
<evidence type="ECO:0000313" key="2">
    <source>
        <dbReference type="Proteomes" id="UP000031166"/>
    </source>
</evidence>
<name>A0A0B4CH64_9CAUL</name>
<evidence type="ECO:0008006" key="3">
    <source>
        <dbReference type="Google" id="ProtNLM"/>
    </source>
</evidence>
<sequence>MTSFAPINDDHAVTSVLFGLQLDEFIEPPTIELIKRAMPWSDSLPAVSALPPVEINQGGQNFPMPAVQFAIVRPDSRPLWSVKFSGYDLIVECTVYSRWADVWNSASRYLSEAFELVRSKQTDVNIADFRLQVTDQFRTAEEGYKASELFAEGSRYLSPMAYDGRQVWNNAVGWIETEGDVRYSDTLAIQIQGNEDGSTVTPPYLVTIQHFGRAVTAGDPVPEIGRLDELITNLHERNKNVIGEILSAEMRQRIGLKL</sequence>
<dbReference type="AlphaFoldDB" id="A0A0B4CH64"/>
<gene>
    <name evidence="1" type="ORF">RM53_04165</name>
</gene>